<keyword evidence="2" id="KW-1185">Reference proteome</keyword>
<comment type="caution">
    <text evidence="1">The sequence shown here is derived from an EMBL/GenBank/DDBJ whole genome shotgun (WGS) entry which is preliminary data.</text>
</comment>
<gene>
    <name evidence="1" type="ORF">QWJ08_06820</name>
</gene>
<protein>
    <submittedName>
        <fullName evidence="1">Uncharacterized protein</fullName>
    </submittedName>
</protein>
<evidence type="ECO:0000313" key="1">
    <source>
        <dbReference type="EMBL" id="MDN2481105.1"/>
    </source>
</evidence>
<accession>A0ABT7XZ99</accession>
<name>A0ABT7XZ99_9VIBR</name>
<reference evidence="1" key="1">
    <citation type="submission" date="2024-05" db="EMBL/GenBank/DDBJ databases">
        <title>Genome Sequences of Four Agar- Degrading Marine Bacteria.</title>
        <authorList>
            <person name="Phillips E.K."/>
            <person name="Shaffer J.C."/>
            <person name="Henson M.W."/>
            <person name="Temperton B."/>
            <person name="Thrash C.J."/>
            <person name="Martin M.O."/>
        </authorList>
    </citation>
    <scope>NUCLEOTIDE SEQUENCE</scope>
    <source>
        <strain evidence="1">EKP203</strain>
    </source>
</reference>
<organism evidence="1 2">
    <name type="scientific">Vibrio agarivorans</name>
    <dbReference type="NCBI Taxonomy" id="153622"/>
    <lineage>
        <taxon>Bacteria</taxon>
        <taxon>Pseudomonadati</taxon>
        <taxon>Pseudomonadota</taxon>
        <taxon>Gammaproteobacteria</taxon>
        <taxon>Vibrionales</taxon>
        <taxon>Vibrionaceae</taxon>
        <taxon>Vibrio</taxon>
    </lineage>
</organism>
<sequence length="55" mass="6519">MAEFPAIALMSELGFRPTEIIFLGMLWHNQRIHKQILNKLIEKVRDIELTIKHFS</sequence>
<evidence type="ECO:0000313" key="2">
    <source>
        <dbReference type="Proteomes" id="UP001169719"/>
    </source>
</evidence>
<dbReference type="EMBL" id="JAUEOZ010000001">
    <property type="protein sequence ID" value="MDN2481105.1"/>
    <property type="molecule type" value="Genomic_DNA"/>
</dbReference>
<proteinExistence type="predicted"/>
<dbReference type="Proteomes" id="UP001169719">
    <property type="component" value="Unassembled WGS sequence"/>
</dbReference>
<dbReference type="RefSeq" id="WP_289961227.1">
    <property type="nucleotide sequence ID" value="NZ_JAUEOZ010000001.1"/>
</dbReference>